<protein>
    <submittedName>
        <fullName evidence="1">Uncharacterized protein</fullName>
    </submittedName>
</protein>
<sequence length="214" mass="24493">MSDGKDWERVGLRVHPDQLSRWEAVCTPEDPSKPDDAIVNELPHLYNTKSNLIRTAVSELINRETGELGDDGSAQSAEISADTRAVEEKVDRVYTETREIRDLVEDVKKQQSEVLTEAVRTRDDLVSEVYEVLPRISGSRKEFIEMMEEKVGDVFDLEYTDPHRADELGFWLDVMAYFEDESDGVVLDSLEKLVEDVDEVSKATIDGKRFYFKL</sequence>
<dbReference type="Proteomes" id="UP000823736">
    <property type="component" value="Unassembled WGS sequence"/>
</dbReference>
<comment type="caution">
    <text evidence="1">The sequence shown here is derived from an EMBL/GenBank/DDBJ whole genome shotgun (WGS) entry which is preliminary data.</text>
</comment>
<evidence type="ECO:0000313" key="1">
    <source>
        <dbReference type="EMBL" id="MBP1986962.1"/>
    </source>
</evidence>
<reference evidence="1" key="1">
    <citation type="submission" date="2021-03" db="EMBL/GenBank/DDBJ databases">
        <title>Genomic Encyclopedia of Type Strains, Phase IV (KMG-IV): sequencing the most valuable type-strain genomes for metagenomic binning, comparative biology and taxonomic classification.</title>
        <authorList>
            <person name="Goeker M."/>
        </authorList>
    </citation>
    <scope>NUCLEOTIDE SEQUENCE</scope>
    <source>
        <strain evidence="1">DSM 26232</strain>
    </source>
</reference>
<gene>
    <name evidence="1" type="ORF">J2753_001460</name>
</gene>
<keyword evidence="2" id="KW-1185">Reference proteome</keyword>
<proteinExistence type="predicted"/>
<evidence type="ECO:0000313" key="2">
    <source>
        <dbReference type="Proteomes" id="UP000823736"/>
    </source>
</evidence>
<accession>A0A8T4GXP3</accession>
<dbReference type="AlphaFoldDB" id="A0A8T4GXP3"/>
<dbReference type="OrthoDB" id="383418at2157"/>
<dbReference type="EMBL" id="JAGGLC010000003">
    <property type="protein sequence ID" value="MBP1986962.1"/>
    <property type="molecule type" value="Genomic_DNA"/>
</dbReference>
<dbReference type="RefSeq" id="WP_209491254.1">
    <property type="nucleotide sequence ID" value="NZ_JAGGLC010000003.1"/>
</dbReference>
<organism evidence="1 2">
    <name type="scientific">Halolamina salifodinae</name>
    <dbReference type="NCBI Taxonomy" id="1202767"/>
    <lineage>
        <taxon>Archaea</taxon>
        <taxon>Methanobacteriati</taxon>
        <taxon>Methanobacteriota</taxon>
        <taxon>Stenosarchaea group</taxon>
        <taxon>Halobacteria</taxon>
        <taxon>Halobacteriales</taxon>
        <taxon>Haloferacaceae</taxon>
    </lineage>
</organism>
<name>A0A8T4GXP3_9EURY</name>